<dbReference type="EMBL" id="JAIQZE010000004">
    <property type="protein sequence ID" value="MBZ9778327.1"/>
    <property type="molecule type" value="Genomic_DNA"/>
</dbReference>
<sequence length="230" mass="26148">MKLLLKILKVIGIALLSLILIITITGYFLSEKLPEGQQGNEADKLAEKILEELNYEAYKNTKVISWTFAGIHSYEWHKAENFVIVKSDDYQVKLDLKDYSNSEVISSKKSDDDKLIKSSIKNFNNDSFWLIAPYKLMEDNVERRIVEENGNKGLLITYTSGGSTPGDSYLWTVDENNRPKSFKMWVSIIPVGGIEAKWKDWVETQSGMIVSTQKSVFGIPIDITNLETKP</sequence>
<evidence type="ECO:0000313" key="3">
    <source>
        <dbReference type="Proteomes" id="UP001199314"/>
    </source>
</evidence>
<name>A0ABS7XHA0_9FLAO</name>
<feature type="transmembrane region" description="Helical" evidence="1">
    <location>
        <begin position="7"/>
        <end position="29"/>
    </location>
</feature>
<dbReference type="RefSeq" id="WP_224460683.1">
    <property type="nucleotide sequence ID" value="NZ_JAIQZE010000004.1"/>
</dbReference>
<comment type="caution">
    <text evidence="2">The sequence shown here is derived from an EMBL/GenBank/DDBJ whole genome shotgun (WGS) entry which is preliminary data.</text>
</comment>
<dbReference type="Proteomes" id="UP001199314">
    <property type="component" value="Unassembled WGS sequence"/>
</dbReference>
<keyword evidence="1" id="KW-1133">Transmembrane helix</keyword>
<keyword evidence="3" id="KW-1185">Reference proteome</keyword>
<proteinExistence type="predicted"/>
<accession>A0ABS7XHA0</accession>
<organism evidence="2 3">
    <name type="scientific">Psychroflexus longus</name>
    <dbReference type="NCBI Taxonomy" id="2873596"/>
    <lineage>
        <taxon>Bacteria</taxon>
        <taxon>Pseudomonadati</taxon>
        <taxon>Bacteroidota</taxon>
        <taxon>Flavobacteriia</taxon>
        <taxon>Flavobacteriales</taxon>
        <taxon>Flavobacteriaceae</taxon>
        <taxon>Psychroflexus</taxon>
    </lineage>
</organism>
<protein>
    <submittedName>
        <fullName evidence="2">Uncharacterized protein</fullName>
    </submittedName>
</protein>
<keyword evidence="1" id="KW-0812">Transmembrane</keyword>
<evidence type="ECO:0000256" key="1">
    <source>
        <dbReference type="SAM" id="Phobius"/>
    </source>
</evidence>
<evidence type="ECO:0000313" key="2">
    <source>
        <dbReference type="EMBL" id="MBZ9778327.1"/>
    </source>
</evidence>
<gene>
    <name evidence="2" type="ORF">LB452_05265</name>
</gene>
<keyword evidence="1" id="KW-0472">Membrane</keyword>
<reference evidence="3" key="1">
    <citation type="submission" date="2023-07" db="EMBL/GenBank/DDBJ databases">
        <title>Novel species isolated from saline lakes on Tibetan Plateau.</title>
        <authorList>
            <person name="Lu H."/>
        </authorList>
    </citation>
    <scope>NUCLEOTIDE SEQUENCE [LARGE SCALE GENOMIC DNA]</scope>
    <source>
        <strain evidence="3">CAK8W</strain>
    </source>
</reference>